<dbReference type="AlphaFoldDB" id="A0A158AUH9"/>
<comment type="caution">
    <text evidence="2">The sequence shown here is derived from an EMBL/GenBank/DDBJ whole genome shotgun (WGS) entry which is preliminary data.</text>
</comment>
<sequence>MDNFLTNSASLDAFSEKTTMACYRNQIPAAPLMRSLECVHGAARGLSELFTLLRLNETQRLSYADRDDNDAVSPPLPPNTVDSFMALGTAVCELLEADIERLAKWAGERADDADQQTATPSSSRRGRKAQDSSKEFTHA</sequence>
<reference evidence="2" key="1">
    <citation type="submission" date="2016-01" db="EMBL/GenBank/DDBJ databases">
        <authorList>
            <person name="Peeters C."/>
        </authorList>
    </citation>
    <scope>NUCLEOTIDE SEQUENCE [LARGE SCALE GENOMIC DNA]</scope>
    <source>
        <strain evidence="2">LMG 29318</strain>
    </source>
</reference>
<protein>
    <submittedName>
        <fullName evidence="2">Uncharacterized protein</fullName>
    </submittedName>
</protein>
<organism evidence="2 3">
    <name type="scientific">Caballeronia catudaia</name>
    <dbReference type="NCBI Taxonomy" id="1777136"/>
    <lineage>
        <taxon>Bacteria</taxon>
        <taxon>Pseudomonadati</taxon>
        <taxon>Pseudomonadota</taxon>
        <taxon>Betaproteobacteria</taxon>
        <taxon>Burkholderiales</taxon>
        <taxon>Burkholderiaceae</taxon>
        <taxon>Caballeronia</taxon>
    </lineage>
</organism>
<dbReference type="Proteomes" id="UP000054870">
    <property type="component" value="Unassembled WGS sequence"/>
</dbReference>
<dbReference type="RefSeq" id="WP_061124507.1">
    <property type="nucleotide sequence ID" value="NZ_FCOF02000009.1"/>
</dbReference>
<keyword evidence="3" id="KW-1185">Reference proteome</keyword>
<evidence type="ECO:0000313" key="2">
    <source>
        <dbReference type="EMBL" id="SAK61482.1"/>
    </source>
</evidence>
<accession>A0A158AUH9</accession>
<evidence type="ECO:0000313" key="3">
    <source>
        <dbReference type="Proteomes" id="UP000054870"/>
    </source>
</evidence>
<gene>
    <name evidence="2" type="ORF">AWB75_02629</name>
</gene>
<feature type="region of interest" description="Disordered" evidence="1">
    <location>
        <begin position="107"/>
        <end position="139"/>
    </location>
</feature>
<dbReference type="OrthoDB" id="9137537at2"/>
<evidence type="ECO:0000256" key="1">
    <source>
        <dbReference type="SAM" id="MobiDB-lite"/>
    </source>
</evidence>
<name>A0A158AUH9_9BURK</name>
<feature type="compositionally biased region" description="Basic and acidic residues" evidence="1">
    <location>
        <begin position="128"/>
        <end position="139"/>
    </location>
</feature>
<dbReference type="EMBL" id="FCOF02000009">
    <property type="protein sequence ID" value="SAK61482.1"/>
    <property type="molecule type" value="Genomic_DNA"/>
</dbReference>
<proteinExistence type="predicted"/>